<evidence type="ECO:0000313" key="3">
    <source>
        <dbReference type="Proteomes" id="UP000548476"/>
    </source>
</evidence>
<proteinExistence type="predicted"/>
<dbReference type="InterPro" id="IPR053137">
    <property type="entry name" value="NLR-like"/>
</dbReference>
<dbReference type="GO" id="GO:0043531">
    <property type="term" value="F:ADP binding"/>
    <property type="evidence" value="ECO:0007669"/>
    <property type="project" value="InterPro"/>
</dbReference>
<dbReference type="PANTHER" id="PTHR46082:SF6">
    <property type="entry name" value="AAA+ ATPASE DOMAIN-CONTAINING PROTEIN-RELATED"/>
    <property type="match status" value="1"/>
</dbReference>
<comment type="caution">
    <text evidence="2">The sequence shown here is derived from an EMBL/GenBank/DDBJ whole genome shotgun (WGS) entry which is preliminary data.</text>
</comment>
<dbReference type="Pfam" id="PF13374">
    <property type="entry name" value="TPR_10"/>
    <property type="match status" value="5"/>
</dbReference>
<dbReference type="PANTHER" id="PTHR46082">
    <property type="entry name" value="ATP/GTP-BINDING PROTEIN-RELATED"/>
    <property type="match status" value="1"/>
</dbReference>
<name>A0A841FWX1_9ACTN</name>
<dbReference type="Gene3D" id="3.40.50.300">
    <property type="entry name" value="P-loop containing nucleotide triphosphate hydrolases"/>
    <property type="match status" value="1"/>
</dbReference>
<dbReference type="SUPFAM" id="SSF48452">
    <property type="entry name" value="TPR-like"/>
    <property type="match status" value="3"/>
</dbReference>
<keyword evidence="3" id="KW-1185">Reference proteome</keyword>
<reference evidence="2 3" key="1">
    <citation type="submission" date="2020-08" db="EMBL/GenBank/DDBJ databases">
        <title>Genomic Encyclopedia of Type Strains, Phase IV (KMG-IV): sequencing the most valuable type-strain genomes for metagenomic binning, comparative biology and taxonomic classification.</title>
        <authorList>
            <person name="Goeker M."/>
        </authorList>
    </citation>
    <scope>NUCLEOTIDE SEQUENCE [LARGE SCALE GENOMIC DNA]</scope>
    <source>
        <strain evidence="2 3">YIM 65646</strain>
    </source>
</reference>
<dbReference type="EMBL" id="JACHGT010000014">
    <property type="protein sequence ID" value="MBB6038032.1"/>
    <property type="molecule type" value="Genomic_DNA"/>
</dbReference>
<accession>A0A841FWX1</accession>
<protein>
    <recommendedName>
        <fullName evidence="1">NB-ARC domain-containing protein</fullName>
    </recommendedName>
</protein>
<feature type="domain" description="NB-ARC" evidence="1">
    <location>
        <begin position="71"/>
        <end position="198"/>
    </location>
</feature>
<dbReference type="InterPro" id="IPR011990">
    <property type="entry name" value="TPR-like_helical_dom_sf"/>
</dbReference>
<dbReference type="SUPFAM" id="SSF52540">
    <property type="entry name" value="P-loop containing nucleoside triphosphate hydrolases"/>
    <property type="match status" value="1"/>
</dbReference>
<dbReference type="AlphaFoldDB" id="A0A841FWX1"/>
<dbReference type="InterPro" id="IPR027417">
    <property type="entry name" value="P-loop_NTPase"/>
</dbReference>
<sequence length="715" mass="78366">MADQTPDLLGAKGVQVGSGNVQHNHYASAPLTWPHQVGVVPPLAGSRVPRKADQALAEAITPDGTAIVCQVLSGLGGVGKTQLAANLAHRVRADREVDLLVWCTASSREQIISTYTRAAADILGHEDPDRFLAWLSACDKQWLIVLDDLTDPDDLRGLWPPAMGNGRTVVTTRRRDAKLHGDRRELIPVGLYTPTEALIYLTARLGTDRLTEGAELAAELGHLPLALGQAAAYILDRDLDCAAYRERFAARHHRLTEQFPYDARPDDYAATIATTWSLSIEAADALEPHGAAREVLEWASLLDPNGIPIDVLAIDTETHDGLHNLRRLSLIDTVDQTVLVHGLVQRSVRDEFTSIRQVARAFQVADQLVRIWPTPEHDLALSQVLRANTNALHTNTGNVLKTSEVHAVLFCLGHSLGHAGQVTAAVDYFTELVSECQSMFARDHESTLQARSGLIRWRGEAGYKAEAARASQELLTDYLRVLGPDHPDAFTPRSNHASWRGKAGDPSGAVRAFEELLIDEARVLGPDHPHVLTTRSNIAFWQGEAGDPHGAVQALVVLLTDYLRVLGPDHPYTLTTRSNLARWRAQAGDPGALRAFEELVPDYLRVFGPDHPATLNVRCNLGNSHGALGNPAAAVHVFEELLSDCLRVLPPNHPDTIMARTNLANWRRELGDLTGAKAAYEELLIDQLQILGADHPDILALRDQLVRWRNRRKGA</sequence>
<dbReference type="Proteomes" id="UP000548476">
    <property type="component" value="Unassembled WGS sequence"/>
</dbReference>
<dbReference type="Pfam" id="PF00931">
    <property type="entry name" value="NB-ARC"/>
    <property type="match status" value="1"/>
</dbReference>
<gene>
    <name evidence="2" type="ORF">HNR73_005912</name>
</gene>
<organism evidence="2 3">
    <name type="scientific">Phytomonospora endophytica</name>
    <dbReference type="NCBI Taxonomy" id="714109"/>
    <lineage>
        <taxon>Bacteria</taxon>
        <taxon>Bacillati</taxon>
        <taxon>Actinomycetota</taxon>
        <taxon>Actinomycetes</taxon>
        <taxon>Micromonosporales</taxon>
        <taxon>Micromonosporaceae</taxon>
        <taxon>Phytomonospora</taxon>
    </lineage>
</organism>
<dbReference type="RefSeq" id="WP_184790827.1">
    <property type="nucleotide sequence ID" value="NZ_BONT01000066.1"/>
</dbReference>
<evidence type="ECO:0000259" key="1">
    <source>
        <dbReference type="Pfam" id="PF00931"/>
    </source>
</evidence>
<dbReference type="InterPro" id="IPR002182">
    <property type="entry name" value="NB-ARC"/>
</dbReference>
<evidence type="ECO:0000313" key="2">
    <source>
        <dbReference type="EMBL" id="MBB6038032.1"/>
    </source>
</evidence>
<dbReference type="Gene3D" id="1.25.40.10">
    <property type="entry name" value="Tetratricopeptide repeat domain"/>
    <property type="match status" value="2"/>
</dbReference>